<dbReference type="EMBL" id="SIJB01000031">
    <property type="protein sequence ID" value="NBI30380.1"/>
    <property type="molecule type" value="Genomic_DNA"/>
</dbReference>
<feature type="domain" description="Pseudouridine synthase I TruA alpha/beta" evidence="8">
    <location>
        <begin position="7"/>
        <end position="102"/>
    </location>
</feature>
<comment type="function">
    <text evidence="4">Formation of pseudouridine at positions 38, 39 and 40 in the anticodon stem and loop of transfer RNAs.</text>
</comment>
<dbReference type="InterPro" id="IPR001406">
    <property type="entry name" value="PsdUridine_synth_TruA"/>
</dbReference>
<dbReference type="PANTHER" id="PTHR11142:SF0">
    <property type="entry name" value="TRNA PSEUDOURIDINE SYNTHASE-LIKE 1"/>
    <property type="match status" value="1"/>
</dbReference>
<evidence type="ECO:0000256" key="3">
    <source>
        <dbReference type="ARBA" id="ARBA00023235"/>
    </source>
</evidence>
<dbReference type="InterPro" id="IPR020095">
    <property type="entry name" value="PsdUridine_synth_TruA_C"/>
</dbReference>
<dbReference type="EC" id="5.4.99.12" evidence="4"/>
<dbReference type="InterPro" id="IPR020094">
    <property type="entry name" value="TruA/RsuA/RluB/E/F_N"/>
</dbReference>
<dbReference type="RefSeq" id="WP_160647191.1">
    <property type="nucleotide sequence ID" value="NZ_SIJB01000031.1"/>
</dbReference>
<evidence type="ECO:0000256" key="7">
    <source>
        <dbReference type="RuleBase" id="RU003792"/>
    </source>
</evidence>
<keyword evidence="2 4" id="KW-0819">tRNA processing</keyword>
<comment type="caution">
    <text evidence="4">Lacks conserved residue(s) required for the propagation of feature annotation.</text>
</comment>
<dbReference type="PANTHER" id="PTHR11142">
    <property type="entry name" value="PSEUDOURIDYLATE SYNTHASE"/>
    <property type="match status" value="1"/>
</dbReference>
<dbReference type="InterPro" id="IPR020103">
    <property type="entry name" value="PsdUridine_synth_cat_dom_sf"/>
</dbReference>
<dbReference type="OrthoDB" id="9811823at2"/>
<dbReference type="FunFam" id="3.30.70.580:FF:000001">
    <property type="entry name" value="tRNA pseudouridine synthase A"/>
    <property type="match status" value="1"/>
</dbReference>
<reference evidence="9 10" key="1">
    <citation type="submission" date="2019-01" db="EMBL/GenBank/DDBJ databases">
        <title>Chengkuizengella sp. nov., isolated from deep-sea sediment of East Pacific Ocean.</title>
        <authorList>
            <person name="Yang J."/>
            <person name="Lai Q."/>
            <person name="Shao Z."/>
        </authorList>
    </citation>
    <scope>NUCLEOTIDE SEQUENCE [LARGE SCALE GENOMIC DNA]</scope>
    <source>
        <strain evidence="9 10">YPA3-1-1</strain>
    </source>
</reference>
<feature type="domain" description="Pseudouridine synthase I TruA alpha/beta" evidence="8">
    <location>
        <begin position="144"/>
        <end position="250"/>
    </location>
</feature>
<evidence type="ECO:0000313" key="10">
    <source>
        <dbReference type="Proteomes" id="UP000448943"/>
    </source>
</evidence>
<evidence type="ECO:0000256" key="4">
    <source>
        <dbReference type="HAMAP-Rule" id="MF_00171"/>
    </source>
</evidence>
<keyword evidence="3 4" id="KW-0413">Isomerase</keyword>
<dbReference type="NCBIfam" id="TIGR00071">
    <property type="entry name" value="hisT_truA"/>
    <property type="match status" value="1"/>
</dbReference>
<organism evidence="9 10">
    <name type="scientific">Chengkuizengella marina</name>
    <dbReference type="NCBI Taxonomy" id="2507566"/>
    <lineage>
        <taxon>Bacteria</taxon>
        <taxon>Bacillati</taxon>
        <taxon>Bacillota</taxon>
        <taxon>Bacilli</taxon>
        <taxon>Bacillales</taxon>
        <taxon>Paenibacillaceae</taxon>
        <taxon>Chengkuizengella</taxon>
    </lineage>
</organism>
<dbReference type="Gene3D" id="3.30.70.580">
    <property type="entry name" value="Pseudouridine synthase I, catalytic domain, N-terminal subdomain"/>
    <property type="match status" value="1"/>
</dbReference>
<dbReference type="Pfam" id="PF01416">
    <property type="entry name" value="PseudoU_synth_1"/>
    <property type="match status" value="2"/>
</dbReference>
<dbReference type="HAMAP" id="MF_00171">
    <property type="entry name" value="TruA"/>
    <property type="match status" value="1"/>
</dbReference>
<evidence type="ECO:0000256" key="5">
    <source>
        <dbReference type="PIRSR" id="PIRSR001430-1"/>
    </source>
</evidence>
<dbReference type="GO" id="GO:0003723">
    <property type="term" value="F:RNA binding"/>
    <property type="evidence" value="ECO:0007669"/>
    <property type="project" value="InterPro"/>
</dbReference>
<accession>A0A6N9Q6G8</accession>
<dbReference type="Gene3D" id="3.30.70.660">
    <property type="entry name" value="Pseudouridine synthase I, catalytic domain, C-terminal subdomain"/>
    <property type="match status" value="1"/>
</dbReference>
<protein>
    <recommendedName>
        <fullName evidence="4">tRNA pseudouridine synthase A</fullName>
        <ecNumber evidence="4">5.4.99.12</ecNumber>
    </recommendedName>
    <alternativeName>
        <fullName evidence="4">tRNA pseudouridine(38-40) synthase</fullName>
    </alternativeName>
    <alternativeName>
        <fullName evidence="4">tRNA pseudouridylate synthase I</fullName>
    </alternativeName>
    <alternativeName>
        <fullName evidence="4">tRNA-uridine isomerase I</fullName>
    </alternativeName>
</protein>
<dbReference type="GO" id="GO:0031119">
    <property type="term" value="P:tRNA pseudouridine synthesis"/>
    <property type="evidence" value="ECO:0007669"/>
    <property type="project" value="UniProtKB-UniRule"/>
</dbReference>
<evidence type="ECO:0000259" key="8">
    <source>
        <dbReference type="Pfam" id="PF01416"/>
    </source>
</evidence>
<proteinExistence type="inferred from homology"/>
<dbReference type="PIRSF" id="PIRSF001430">
    <property type="entry name" value="tRNA_psdUrid_synth"/>
    <property type="match status" value="1"/>
</dbReference>
<evidence type="ECO:0000256" key="6">
    <source>
        <dbReference type="PIRSR" id="PIRSR001430-2"/>
    </source>
</evidence>
<gene>
    <name evidence="4 9" type="primary">truA</name>
    <name evidence="9" type="ORF">ERL59_15635</name>
</gene>
<comment type="caution">
    <text evidence="9">The sequence shown here is derived from an EMBL/GenBank/DDBJ whole genome shotgun (WGS) entry which is preliminary data.</text>
</comment>
<evidence type="ECO:0000256" key="2">
    <source>
        <dbReference type="ARBA" id="ARBA00022694"/>
    </source>
</evidence>
<comment type="subunit">
    <text evidence="4">Homodimer.</text>
</comment>
<dbReference type="SUPFAM" id="SSF55120">
    <property type="entry name" value="Pseudouridine synthase"/>
    <property type="match status" value="1"/>
</dbReference>
<feature type="binding site" evidence="4 6">
    <location>
        <position position="110"/>
    </location>
    <ligand>
        <name>substrate</name>
    </ligand>
</feature>
<feature type="active site" description="Nucleophile" evidence="4 5">
    <location>
        <position position="52"/>
    </location>
</feature>
<comment type="similarity">
    <text evidence="1 4 7">Belongs to the tRNA pseudouridine synthase TruA family.</text>
</comment>
<dbReference type="GO" id="GO:0160147">
    <property type="term" value="F:tRNA pseudouridine(38-40) synthase activity"/>
    <property type="evidence" value="ECO:0007669"/>
    <property type="project" value="UniProtKB-EC"/>
</dbReference>
<comment type="catalytic activity">
    <reaction evidence="4 7">
        <text>uridine(38/39/40) in tRNA = pseudouridine(38/39/40) in tRNA</text>
        <dbReference type="Rhea" id="RHEA:22376"/>
        <dbReference type="Rhea" id="RHEA-COMP:10085"/>
        <dbReference type="Rhea" id="RHEA-COMP:10087"/>
        <dbReference type="ChEBI" id="CHEBI:65314"/>
        <dbReference type="ChEBI" id="CHEBI:65315"/>
        <dbReference type="EC" id="5.4.99.12"/>
    </reaction>
</comment>
<dbReference type="InterPro" id="IPR020097">
    <property type="entry name" value="PsdUridine_synth_TruA_a/b_dom"/>
</dbReference>
<keyword evidence="10" id="KW-1185">Reference proteome</keyword>
<evidence type="ECO:0000256" key="1">
    <source>
        <dbReference type="ARBA" id="ARBA00009375"/>
    </source>
</evidence>
<sequence length="257" mass="29552">MRNICMIVSYDGTSYSGFQTQINQKTIQDVIEEKLERITGENIKIISSGRTDAGVHARAQVFNFHTNSSISSERWCLAINDWLPKDIIVRAAFDVPLDFHARKYAKSKTYVYSINNHRYKDVFKQKYQLHFPRKLNVEEMKTALEAIKGEHDFTSFCSLKSDKTSHIRTIHRATLEEYKHSDLEHRIDITISGNGFLRQMVRIIVGTLLEIGAGKKKSEDMITILNAKDRLKAGPTALPDGLTLWEVQYDIIDKKML</sequence>
<dbReference type="AlphaFoldDB" id="A0A6N9Q6G8"/>
<name>A0A6N9Q6G8_9BACL</name>
<dbReference type="Proteomes" id="UP000448943">
    <property type="component" value="Unassembled WGS sequence"/>
</dbReference>
<dbReference type="CDD" id="cd02570">
    <property type="entry name" value="PseudoU_synth_EcTruA"/>
    <property type="match status" value="1"/>
</dbReference>
<evidence type="ECO:0000313" key="9">
    <source>
        <dbReference type="EMBL" id="NBI30380.1"/>
    </source>
</evidence>